<keyword evidence="8" id="KW-0460">Magnesium</keyword>
<dbReference type="EMBL" id="UOFO01000049">
    <property type="protein sequence ID" value="VAW84649.1"/>
    <property type="molecule type" value="Genomic_DNA"/>
</dbReference>
<dbReference type="AlphaFoldDB" id="A0A3B0ZEG8"/>
<dbReference type="Pfam" id="PF02424">
    <property type="entry name" value="ApbE"/>
    <property type="match status" value="1"/>
</dbReference>
<evidence type="ECO:0000256" key="3">
    <source>
        <dbReference type="ARBA" id="ARBA00016337"/>
    </source>
</evidence>
<protein>
    <recommendedName>
        <fullName evidence="3">FAD:protein FMN transferase</fullName>
        <ecNumber evidence="2">2.7.1.180</ecNumber>
    </recommendedName>
    <alternativeName>
        <fullName evidence="9">Flavin transferase</fullName>
    </alternativeName>
</protein>
<evidence type="ECO:0000256" key="8">
    <source>
        <dbReference type="ARBA" id="ARBA00022842"/>
    </source>
</evidence>
<gene>
    <name evidence="11" type="ORF">MNBD_GAMMA16-647</name>
</gene>
<dbReference type="PROSITE" id="PS51257">
    <property type="entry name" value="PROKAR_LIPOPROTEIN"/>
    <property type="match status" value="1"/>
</dbReference>
<evidence type="ECO:0000256" key="5">
    <source>
        <dbReference type="ARBA" id="ARBA00022679"/>
    </source>
</evidence>
<sequence length="348" mass="38239">MKAMKVTYYFLLVLLFTLLGCEQKEHVHREQIVAMGTVINITIANTSEEAAHQAVKTIAITLTEQNNRWHAWQPSTLSLLNQQLQQGKTVSVDQETAELLNKTKQLSLASNSLFNPAIGELVALWGFQNEDTTPTQPPAHQSIEKFTQKNVSMANLSIQNQTISSNNPALRLDLGGFAKGYAVDKAIEALKQLNINNAIVNAGGDLRAIGSKGSRPWRVGIRNPRGNGVVASLEIENDESIITSGDYERYFEYQGQRYTHLIDPRTGYPAKKVTAVTVLHNDAATADAAATALFVAGPTQWKTIARALNVTLIMMIFADNTIVLTPGMAQRIRMEGDPPPEYVIESLP</sequence>
<evidence type="ECO:0000313" key="11">
    <source>
        <dbReference type="EMBL" id="VAW84649.1"/>
    </source>
</evidence>
<keyword evidence="6" id="KW-0479">Metal-binding</keyword>
<dbReference type="InterPro" id="IPR003374">
    <property type="entry name" value="ApbE-like_sf"/>
</dbReference>
<dbReference type="GO" id="GO:0016740">
    <property type="term" value="F:transferase activity"/>
    <property type="evidence" value="ECO:0007669"/>
    <property type="project" value="UniProtKB-KW"/>
</dbReference>
<dbReference type="PANTHER" id="PTHR30040:SF2">
    <property type="entry name" value="FAD:PROTEIN FMN TRANSFERASE"/>
    <property type="match status" value="1"/>
</dbReference>
<evidence type="ECO:0000256" key="9">
    <source>
        <dbReference type="ARBA" id="ARBA00031306"/>
    </source>
</evidence>
<evidence type="ECO:0000256" key="1">
    <source>
        <dbReference type="ARBA" id="ARBA00001946"/>
    </source>
</evidence>
<keyword evidence="4" id="KW-0285">Flavoprotein</keyword>
<evidence type="ECO:0000256" key="4">
    <source>
        <dbReference type="ARBA" id="ARBA00022630"/>
    </source>
</evidence>
<dbReference type="PANTHER" id="PTHR30040">
    <property type="entry name" value="THIAMINE BIOSYNTHESIS LIPOPROTEIN APBE"/>
    <property type="match status" value="1"/>
</dbReference>
<evidence type="ECO:0000256" key="10">
    <source>
        <dbReference type="ARBA" id="ARBA00048540"/>
    </source>
</evidence>
<dbReference type="SUPFAM" id="SSF143631">
    <property type="entry name" value="ApbE-like"/>
    <property type="match status" value="1"/>
</dbReference>
<dbReference type="EC" id="2.7.1.180" evidence="2"/>
<evidence type="ECO:0000256" key="6">
    <source>
        <dbReference type="ARBA" id="ARBA00022723"/>
    </source>
</evidence>
<keyword evidence="5 11" id="KW-0808">Transferase</keyword>
<organism evidence="11">
    <name type="scientific">hydrothermal vent metagenome</name>
    <dbReference type="NCBI Taxonomy" id="652676"/>
    <lineage>
        <taxon>unclassified sequences</taxon>
        <taxon>metagenomes</taxon>
        <taxon>ecological metagenomes</taxon>
    </lineage>
</organism>
<comment type="catalytic activity">
    <reaction evidence="10">
        <text>L-threonyl-[protein] + FAD = FMN-L-threonyl-[protein] + AMP + H(+)</text>
        <dbReference type="Rhea" id="RHEA:36847"/>
        <dbReference type="Rhea" id="RHEA-COMP:11060"/>
        <dbReference type="Rhea" id="RHEA-COMP:11061"/>
        <dbReference type="ChEBI" id="CHEBI:15378"/>
        <dbReference type="ChEBI" id="CHEBI:30013"/>
        <dbReference type="ChEBI" id="CHEBI:57692"/>
        <dbReference type="ChEBI" id="CHEBI:74257"/>
        <dbReference type="ChEBI" id="CHEBI:456215"/>
        <dbReference type="EC" id="2.7.1.180"/>
    </reaction>
</comment>
<dbReference type="Gene3D" id="3.10.520.10">
    <property type="entry name" value="ApbE-like domains"/>
    <property type="match status" value="1"/>
</dbReference>
<accession>A0A3B0ZEG8</accession>
<reference evidence="11" key="1">
    <citation type="submission" date="2018-06" db="EMBL/GenBank/DDBJ databases">
        <authorList>
            <person name="Zhirakovskaya E."/>
        </authorList>
    </citation>
    <scope>NUCLEOTIDE SEQUENCE</scope>
</reference>
<dbReference type="PIRSF" id="PIRSF006268">
    <property type="entry name" value="ApbE"/>
    <property type="match status" value="1"/>
</dbReference>
<proteinExistence type="predicted"/>
<dbReference type="InterPro" id="IPR024932">
    <property type="entry name" value="ApbE"/>
</dbReference>
<evidence type="ECO:0000256" key="7">
    <source>
        <dbReference type="ARBA" id="ARBA00022827"/>
    </source>
</evidence>
<keyword evidence="7" id="KW-0274">FAD</keyword>
<evidence type="ECO:0000256" key="2">
    <source>
        <dbReference type="ARBA" id="ARBA00011955"/>
    </source>
</evidence>
<dbReference type="GO" id="GO:0046872">
    <property type="term" value="F:metal ion binding"/>
    <property type="evidence" value="ECO:0007669"/>
    <property type="project" value="UniProtKB-KW"/>
</dbReference>
<name>A0A3B0ZEG8_9ZZZZ</name>
<comment type="cofactor">
    <cofactor evidence="1">
        <name>Mg(2+)</name>
        <dbReference type="ChEBI" id="CHEBI:18420"/>
    </cofactor>
</comment>